<reference evidence="2" key="1">
    <citation type="submission" date="2020-04" db="EMBL/GenBank/DDBJ databases">
        <title>Draft genome resource of the tomato pathogen Pseudocercospora fuligena.</title>
        <authorList>
            <person name="Zaccaron A."/>
        </authorList>
    </citation>
    <scope>NUCLEOTIDE SEQUENCE</scope>
    <source>
        <strain evidence="2">PF001</strain>
    </source>
</reference>
<accession>A0A8H6RJR9</accession>
<name>A0A8H6RJR9_9PEZI</name>
<organism evidence="2 3">
    <name type="scientific">Pseudocercospora fuligena</name>
    <dbReference type="NCBI Taxonomy" id="685502"/>
    <lineage>
        <taxon>Eukaryota</taxon>
        <taxon>Fungi</taxon>
        <taxon>Dikarya</taxon>
        <taxon>Ascomycota</taxon>
        <taxon>Pezizomycotina</taxon>
        <taxon>Dothideomycetes</taxon>
        <taxon>Dothideomycetidae</taxon>
        <taxon>Mycosphaerellales</taxon>
        <taxon>Mycosphaerellaceae</taxon>
        <taxon>Pseudocercospora</taxon>
    </lineage>
</organism>
<proteinExistence type="predicted"/>
<evidence type="ECO:0000313" key="2">
    <source>
        <dbReference type="EMBL" id="KAF7191331.1"/>
    </source>
</evidence>
<dbReference type="EMBL" id="JABCIY010000158">
    <property type="protein sequence ID" value="KAF7191331.1"/>
    <property type="molecule type" value="Genomic_DNA"/>
</dbReference>
<comment type="caution">
    <text evidence="2">The sequence shown here is derived from an EMBL/GenBank/DDBJ whole genome shotgun (WGS) entry which is preliminary data.</text>
</comment>
<feature type="chain" id="PRO_5034246381" description="Apple domain-containing protein" evidence="1">
    <location>
        <begin position="20"/>
        <end position="427"/>
    </location>
</feature>
<evidence type="ECO:0000256" key="1">
    <source>
        <dbReference type="SAM" id="SignalP"/>
    </source>
</evidence>
<evidence type="ECO:0008006" key="4">
    <source>
        <dbReference type="Google" id="ProtNLM"/>
    </source>
</evidence>
<feature type="signal peptide" evidence="1">
    <location>
        <begin position="1"/>
        <end position="19"/>
    </location>
</feature>
<dbReference type="AlphaFoldDB" id="A0A8H6RJR9"/>
<keyword evidence="3" id="KW-1185">Reference proteome</keyword>
<keyword evidence="1" id="KW-0732">Signal</keyword>
<dbReference type="OrthoDB" id="3944336at2759"/>
<gene>
    <name evidence="2" type="ORF">HII31_07354</name>
</gene>
<protein>
    <recommendedName>
        <fullName evidence="4">Apple domain-containing protein</fullName>
    </recommendedName>
</protein>
<evidence type="ECO:0000313" key="3">
    <source>
        <dbReference type="Proteomes" id="UP000660729"/>
    </source>
</evidence>
<sequence length="427" mass="45039">MSLLRLLLALVTLTGLTLAQNSFSCANNDRTVITDSNGVQYIMRCGSDTTLASTIQSSTQQGFNDCFSQCSGNCLGTSCAPCAGFTFSGSQNSNGTGAGTCYYKQPASSGYNGFSGDGNWAVVGAIKMQYYPPMPPAFQCPAQDLNVVTDPNFGYQYVLGCGRETFGGSAGNPLGVADSFNDCFLLCATFPGPGNCTAFTYSGGVNGVGSGMCYFKNVNSNWVWLRLHFDIPHDDHDNLKSILDYIHDYNCHNQQVNCGQYNIKASYAQGGTNTRGISACFRGCDKRPSCVGFYYSGTAASGTGYGAGQCYYQLTPLDPTWATSTTYYAGAVLISNGTPQLPCPYYNGSTYVDTAGNSWGVLCGYDGGTGYSGFQAGDSMVDCFNACNSYTDPNSGAPCTYFVFNYGGAEPQSITGGTGGSCFVSVS</sequence>
<dbReference type="Proteomes" id="UP000660729">
    <property type="component" value="Unassembled WGS sequence"/>
</dbReference>